<reference evidence="1" key="2">
    <citation type="submission" date="2024-06" db="EMBL/GenBank/DDBJ databases">
        <authorList>
            <person name="Plum-Jensen L.E."/>
            <person name="Schramm A."/>
            <person name="Marshall I.P.G."/>
        </authorList>
    </citation>
    <scope>NUCLEOTIDE SEQUENCE</scope>
    <source>
        <strain evidence="1">Rat1</strain>
    </source>
</reference>
<reference evidence="1" key="1">
    <citation type="journal article" date="2024" name="Syst. Appl. Microbiol.">
        <title>First single-strain enrichments of Electrothrix cable bacteria, description of E. aestuarii sp. nov. and E. rattekaaiensis sp. nov., and proposal of a cable bacteria taxonomy following the rules of the SeqCode.</title>
        <authorList>
            <person name="Plum-Jensen L.E."/>
            <person name="Schramm A."/>
            <person name="Marshall I.P.G."/>
        </authorList>
    </citation>
    <scope>NUCLEOTIDE SEQUENCE</scope>
    <source>
        <strain evidence="1">Rat1</strain>
    </source>
</reference>
<evidence type="ECO:0000313" key="1">
    <source>
        <dbReference type="EMBL" id="XCN75506.1"/>
    </source>
</evidence>
<dbReference type="InterPro" id="IPR035093">
    <property type="entry name" value="RelE/ParE_toxin_dom_sf"/>
</dbReference>
<organism evidence="1">
    <name type="scientific">Candidatus Electrothrix aestuarii</name>
    <dbReference type="NCBI Taxonomy" id="3062594"/>
    <lineage>
        <taxon>Bacteria</taxon>
        <taxon>Pseudomonadati</taxon>
        <taxon>Thermodesulfobacteriota</taxon>
        <taxon>Desulfobulbia</taxon>
        <taxon>Desulfobulbales</taxon>
        <taxon>Desulfobulbaceae</taxon>
        <taxon>Candidatus Electrothrix</taxon>
    </lineage>
</organism>
<dbReference type="SUPFAM" id="SSF143011">
    <property type="entry name" value="RelE-like"/>
    <property type="match status" value="1"/>
</dbReference>
<name>A0AAU8M1X6_9BACT</name>
<dbReference type="AlphaFoldDB" id="A0AAU8M1X6"/>
<protein>
    <submittedName>
        <fullName evidence="1">Uncharacterized protein</fullName>
    </submittedName>
</protein>
<sequence length="63" mass="6958">MFKICYAKGVVKDLKKISPDQLMSIKEGIEDLETFPNISQIKPAEESSCCGIQAAYRQLPGPV</sequence>
<gene>
    <name evidence="1" type="ORF">Q3M24_00010</name>
</gene>
<accession>A0AAU8M1X6</accession>
<dbReference type="EMBL" id="CP159373">
    <property type="protein sequence ID" value="XCN75506.1"/>
    <property type="molecule type" value="Genomic_DNA"/>
</dbReference>
<dbReference type="KEGG" id="eaj:Q3M24_00010"/>
<proteinExistence type="predicted"/>